<keyword evidence="7 9" id="KW-0067">ATP-binding</keyword>
<dbReference type="GeneID" id="72988082"/>
<feature type="binding site" evidence="9">
    <location>
        <begin position="208"/>
        <end position="212"/>
    </location>
    <ligand>
        <name>ATP</name>
        <dbReference type="ChEBI" id="CHEBI:30616"/>
    </ligand>
</feature>
<dbReference type="NCBIfam" id="TIGR00016">
    <property type="entry name" value="ackA"/>
    <property type="match status" value="1"/>
</dbReference>
<dbReference type="PIRSF" id="PIRSF000722">
    <property type="entry name" value="Acetate_prop_kin"/>
    <property type="match status" value="1"/>
</dbReference>
<feature type="binding site" evidence="9">
    <location>
        <position position="379"/>
    </location>
    <ligand>
        <name>Mg(2+)</name>
        <dbReference type="ChEBI" id="CHEBI:18420"/>
    </ligand>
</feature>
<comment type="pathway">
    <text evidence="9">Metabolic intermediate biosynthesis; acetyl-CoA biosynthesis; acetyl-CoA from acetate: step 1/2.</text>
</comment>
<feature type="binding site" evidence="9">
    <location>
        <position position="13"/>
    </location>
    <ligand>
        <name>Mg(2+)</name>
        <dbReference type="ChEBI" id="CHEBI:18420"/>
    </ligand>
</feature>
<dbReference type="UniPathway" id="UPA00340">
    <property type="reaction ID" value="UER00458"/>
</dbReference>
<comment type="function">
    <text evidence="9">Catalyzes the formation of acetyl phosphate from acetate and ATP. Can also catalyze the reverse reaction.</text>
</comment>
<dbReference type="GO" id="GO:0008776">
    <property type="term" value="F:acetate kinase activity"/>
    <property type="evidence" value="ECO:0007669"/>
    <property type="project" value="UniProtKB-UniRule"/>
</dbReference>
<dbReference type="HOGENOM" id="CLU_020352_0_0_5"/>
<keyword evidence="4 9" id="KW-0479">Metal-binding</keyword>
<reference evidence="12" key="1">
    <citation type="journal article" date="2009" name="PLoS ONE">
        <title>Methylobacterium genome sequences: a reference blueprint to investigate microbial metabolism of C1 compounds from natural and industrial sources.</title>
        <authorList>
            <person name="Vuilleumier S."/>
            <person name="Chistoserdova L."/>
            <person name="Lee M.-C."/>
            <person name="Bringel F."/>
            <person name="Lajus A."/>
            <person name="Zhou Y."/>
            <person name="Gourion B."/>
            <person name="Barbe V."/>
            <person name="Chang J."/>
            <person name="Cruveiller S."/>
            <person name="Dossat C."/>
            <person name="Gillett W."/>
            <person name="Gruffaz C."/>
            <person name="Haugen E."/>
            <person name="Hourcade E."/>
            <person name="Levy R."/>
            <person name="Mangenot S."/>
            <person name="Muller E."/>
            <person name="Nadalig T."/>
            <person name="Pagni M."/>
            <person name="Penny C."/>
            <person name="Peyraud R."/>
            <person name="Robinson D.G."/>
            <person name="Roche D."/>
            <person name="Rouy Z."/>
            <person name="Saenampechek C."/>
            <person name="Salvignol G."/>
            <person name="Vallenet D."/>
            <person name="Wu Z."/>
            <person name="Marx C.J."/>
            <person name="Vorholt J.A."/>
            <person name="Olson M.V."/>
            <person name="Kaul R."/>
            <person name="Weissenbach J."/>
            <person name="Medigue C."/>
            <person name="Lidstrom M.E."/>
        </authorList>
    </citation>
    <scope>NUCLEOTIDE SEQUENCE [LARGE SCALE GENOMIC DNA]</scope>
    <source>
        <strain evidence="12">DSM 6343 / CIP 106787 / DM4</strain>
    </source>
</reference>
<dbReference type="Gene3D" id="3.30.420.40">
    <property type="match status" value="2"/>
</dbReference>
<feature type="site" description="Transition state stabilizer" evidence="9">
    <location>
        <position position="181"/>
    </location>
</feature>
<dbReference type="EC" id="2.7.2.1" evidence="9"/>
<dbReference type="RefSeq" id="WP_015821190.1">
    <property type="nucleotide sequence ID" value="NC_012988.1"/>
</dbReference>
<comment type="cofactor">
    <cofactor evidence="9">
        <name>Mg(2+)</name>
        <dbReference type="ChEBI" id="CHEBI:18420"/>
    </cofactor>
    <cofactor evidence="9">
        <name>Mn(2+)</name>
        <dbReference type="ChEBI" id="CHEBI:29035"/>
    </cofactor>
    <text evidence="9">Mg(2+). Can also accept Mn(2+).</text>
</comment>
<feature type="active site" description="Proton donor/acceptor" evidence="9">
    <location>
        <position position="150"/>
    </location>
</feature>
<evidence type="ECO:0000256" key="7">
    <source>
        <dbReference type="ARBA" id="ARBA00022840"/>
    </source>
</evidence>
<evidence type="ECO:0000256" key="9">
    <source>
        <dbReference type="HAMAP-Rule" id="MF_00020"/>
    </source>
</evidence>
<sequence length="394" mass="41807">MTRTEDAAILVLNAGSSSVKFALFRAETLEPLCRGGIEGIGSTARFGGAAGAKAHLFDGAVLAEGSSHEAATHWLLDRLRRADHLDLRAAGHRVVHGGPDFSAPVVIDDDVMRTLEGLIPLAPAHQPHNLEAIRAVAKAWPSLPQLACFDTAFHRSMPRLAQLFAIPHALTDEGLIRYGFHGLSYQHIADVLPDIAGDVAEGRVIVAHLGHGASLCAMRERRSIATTMGFTALDGLMMGMRCGAIDAGLVLYLIEQRGMTPAEVSEILNRRSGLQGVSGISNDARTLLASEEPRATEALDLFAYRVVREAGSMMAALGGLDAFVFTAGIGERSARIRSAIGQGLAWTGICLDEDRNTGNNVRISADGATIPVYVIPADEEVPIARSVSSQVLLA</sequence>
<comment type="catalytic activity">
    <reaction evidence="9">
        <text>acetate + ATP = acetyl phosphate + ADP</text>
        <dbReference type="Rhea" id="RHEA:11352"/>
        <dbReference type="ChEBI" id="CHEBI:22191"/>
        <dbReference type="ChEBI" id="CHEBI:30089"/>
        <dbReference type="ChEBI" id="CHEBI:30616"/>
        <dbReference type="ChEBI" id="CHEBI:456216"/>
        <dbReference type="EC" id="2.7.2.1"/>
    </reaction>
</comment>
<dbReference type="InterPro" id="IPR023865">
    <property type="entry name" value="Aliphatic_acid_kinase_CS"/>
</dbReference>
<dbReference type="PROSITE" id="PS01075">
    <property type="entry name" value="ACETATE_KINASE_1"/>
    <property type="match status" value="1"/>
</dbReference>
<dbReference type="GO" id="GO:0005524">
    <property type="term" value="F:ATP binding"/>
    <property type="evidence" value="ECO:0007669"/>
    <property type="project" value="UniProtKB-KW"/>
</dbReference>
<dbReference type="PRINTS" id="PR00471">
    <property type="entry name" value="ACETATEKNASE"/>
</dbReference>
<name>C7CBQ5_METED</name>
<dbReference type="PANTHER" id="PTHR21060:SF21">
    <property type="entry name" value="ACETATE KINASE"/>
    <property type="match status" value="1"/>
</dbReference>
<comment type="caution">
    <text evidence="9">Lacks conserved residue(s) required for the propagation of feature annotation.</text>
</comment>
<dbReference type="HAMAP" id="MF_00020">
    <property type="entry name" value="Acetate_kinase"/>
    <property type="match status" value="1"/>
</dbReference>
<evidence type="ECO:0000256" key="5">
    <source>
        <dbReference type="ARBA" id="ARBA00022741"/>
    </source>
</evidence>
<dbReference type="InterPro" id="IPR043129">
    <property type="entry name" value="ATPase_NBD"/>
</dbReference>
<dbReference type="GO" id="GO:0005829">
    <property type="term" value="C:cytosol"/>
    <property type="evidence" value="ECO:0007669"/>
    <property type="project" value="TreeGrafter"/>
</dbReference>
<dbReference type="GO" id="GO:0006085">
    <property type="term" value="P:acetyl-CoA biosynthetic process"/>
    <property type="evidence" value="ECO:0007669"/>
    <property type="project" value="UniProtKB-UniRule"/>
</dbReference>
<keyword evidence="6 9" id="KW-0418">Kinase</keyword>
<evidence type="ECO:0000313" key="12">
    <source>
        <dbReference type="Proteomes" id="UP000008070"/>
    </source>
</evidence>
<feature type="site" description="Transition state stabilizer" evidence="9">
    <location>
        <position position="241"/>
    </location>
</feature>
<accession>C7CBQ5</accession>
<protein>
    <recommendedName>
        <fullName evidence="9">Acetate kinase</fullName>
        <ecNumber evidence="9">2.7.2.1</ecNumber>
    </recommendedName>
    <alternativeName>
        <fullName evidence="9">Acetokinase</fullName>
    </alternativeName>
</protein>
<dbReference type="EMBL" id="FP103042">
    <property type="protein sequence ID" value="CAX22426.1"/>
    <property type="molecule type" value="Genomic_DNA"/>
</dbReference>
<dbReference type="SUPFAM" id="SSF53067">
    <property type="entry name" value="Actin-like ATPase domain"/>
    <property type="match status" value="2"/>
</dbReference>
<dbReference type="GO" id="GO:0000287">
    <property type="term" value="F:magnesium ion binding"/>
    <property type="evidence" value="ECO:0007669"/>
    <property type="project" value="UniProtKB-UniRule"/>
</dbReference>
<comment type="subcellular location">
    <subcellularLocation>
        <location evidence="9">Cytoplasm</location>
    </subcellularLocation>
</comment>
<evidence type="ECO:0000256" key="1">
    <source>
        <dbReference type="ARBA" id="ARBA00008748"/>
    </source>
</evidence>
<dbReference type="KEGG" id="mdi:METDI0790"/>
<keyword evidence="2 9" id="KW-0963">Cytoplasm</keyword>
<keyword evidence="8 9" id="KW-0460">Magnesium</keyword>
<feature type="binding site" evidence="9">
    <location>
        <position position="93"/>
    </location>
    <ligand>
        <name>substrate</name>
    </ligand>
</feature>
<dbReference type="Pfam" id="PF00871">
    <property type="entry name" value="Acetate_kinase"/>
    <property type="match status" value="1"/>
</dbReference>
<feature type="binding site" evidence="9">
    <location>
        <position position="20"/>
    </location>
    <ligand>
        <name>ATP</name>
        <dbReference type="ChEBI" id="CHEBI:30616"/>
    </ligand>
</feature>
<proteinExistence type="inferred from homology"/>
<evidence type="ECO:0000313" key="11">
    <source>
        <dbReference type="EMBL" id="CAX22426.1"/>
    </source>
</evidence>
<evidence type="ECO:0000256" key="6">
    <source>
        <dbReference type="ARBA" id="ARBA00022777"/>
    </source>
</evidence>
<comment type="subunit">
    <text evidence="9">Homodimer.</text>
</comment>
<dbReference type="AlphaFoldDB" id="C7CBQ5"/>
<feature type="binding site" evidence="9">
    <location>
        <begin position="283"/>
        <end position="285"/>
    </location>
    <ligand>
        <name>ATP</name>
        <dbReference type="ChEBI" id="CHEBI:30616"/>
    </ligand>
</feature>
<keyword evidence="5 9" id="KW-0547">Nucleotide-binding</keyword>
<comment type="similarity">
    <text evidence="1 9 10">Belongs to the acetokinase family.</text>
</comment>
<dbReference type="InterPro" id="IPR000890">
    <property type="entry name" value="Aliphatic_acid_kin_short-chain"/>
</dbReference>
<evidence type="ECO:0000256" key="2">
    <source>
        <dbReference type="ARBA" id="ARBA00022490"/>
    </source>
</evidence>
<dbReference type="PANTHER" id="PTHR21060">
    <property type="entry name" value="ACETATE KINASE"/>
    <property type="match status" value="1"/>
</dbReference>
<evidence type="ECO:0000256" key="3">
    <source>
        <dbReference type="ARBA" id="ARBA00022679"/>
    </source>
</evidence>
<evidence type="ECO:0000256" key="4">
    <source>
        <dbReference type="ARBA" id="ARBA00022723"/>
    </source>
</evidence>
<keyword evidence="3 9" id="KW-0808">Transferase</keyword>
<organism evidence="11 12">
    <name type="scientific">Methylorubrum extorquens (strain DSM 6343 / CIP 106787 / DM4)</name>
    <name type="common">Methylobacterium extorquens</name>
    <dbReference type="NCBI Taxonomy" id="661410"/>
    <lineage>
        <taxon>Bacteria</taxon>
        <taxon>Pseudomonadati</taxon>
        <taxon>Pseudomonadota</taxon>
        <taxon>Alphaproteobacteria</taxon>
        <taxon>Hyphomicrobiales</taxon>
        <taxon>Methylobacteriaceae</taxon>
        <taxon>Methylorubrum</taxon>
    </lineage>
</organism>
<gene>
    <name evidence="9" type="primary">ackA</name>
    <name evidence="11" type="ORF">METD_I0790</name>
</gene>
<dbReference type="InterPro" id="IPR004372">
    <property type="entry name" value="Ac/propionate_kinase"/>
</dbReference>
<evidence type="ECO:0000256" key="8">
    <source>
        <dbReference type="ARBA" id="ARBA00022842"/>
    </source>
</evidence>
<evidence type="ECO:0000256" key="10">
    <source>
        <dbReference type="RuleBase" id="RU003835"/>
    </source>
</evidence>
<dbReference type="GO" id="GO:0006083">
    <property type="term" value="P:acetate metabolic process"/>
    <property type="evidence" value="ECO:0007669"/>
    <property type="project" value="TreeGrafter"/>
</dbReference>
<dbReference type="Proteomes" id="UP000008070">
    <property type="component" value="Chromosome"/>
</dbReference>